<gene>
    <name evidence="3" type="primary">minJ</name>
    <name evidence="3" type="ORF">BN983_00914</name>
</gene>
<dbReference type="GO" id="GO:0051301">
    <property type="term" value="P:cell division"/>
    <property type="evidence" value="ECO:0007669"/>
    <property type="project" value="UniProtKB-KW"/>
</dbReference>
<accession>A0A059NV09</accession>
<evidence type="ECO:0000313" key="3">
    <source>
        <dbReference type="EMBL" id="CDQ22699.1"/>
    </source>
</evidence>
<dbReference type="InterPro" id="IPR041489">
    <property type="entry name" value="PDZ_6"/>
</dbReference>
<dbReference type="SUPFAM" id="SSF50156">
    <property type="entry name" value="PDZ domain-like"/>
    <property type="match status" value="1"/>
</dbReference>
<feature type="transmembrane region" description="Helical" evidence="1">
    <location>
        <begin position="142"/>
        <end position="163"/>
    </location>
</feature>
<dbReference type="Gene3D" id="2.30.42.10">
    <property type="match status" value="1"/>
</dbReference>
<feature type="transmembrane region" description="Helical" evidence="1">
    <location>
        <begin position="12"/>
        <end position="31"/>
    </location>
</feature>
<feature type="domain" description="PDZ" evidence="2">
    <location>
        <begin position="307"/>
        <end position="349"/>
    </location>
</feature>
<reference evidence="3 4" key="2">
    <citation type="submission" date="2014-05" db="EMBL/GenBank/DDBJ databases">
        <title>Draft genome sequence of Halobacillus karajensis HK-03.</title>
        <authorList>
            <person name="Khelaifia S."/>
            <person name="Croce O."/>
            <person name="Lagier J.C."/>
            <person name="Raoult D."/>
        </authorList>
    </citation>
    <scope>NUCLEOTIDE SEQUENCE [LARGE SCALE GENOMIC DNA]</scope>
    <source>
        <strain evidence="3 4">HD-03</strain>
    </source>
</reference>
<feature type="transmembrane region" description="Helical" evidence="1">
    <location>
        <begin position="56"/>
        <end position="73"/>
    </location>
</feature>
<sequence length="395" mass="43919">MDVWLTELLKGLGMMFTLPFLYIAIGMFLLISSKRIKKERATFGTTVFDRFSECKSTWGVALGGGVILSLIAVGAGIVISYSLLIFISAILLLVSVRGRLRWYSSVYTLGGAYLLLLVLPYLPENLSTYTWIQTLKGTPLTLIAVLLAVLLFTESILILRTSTPHTFPERLKGARGMWVGQHRSRKMTIVPFFALLPGGGIEPITSWWPMISLGGETYGFILIPFVMGWEWKVRAQSPVLAAKIIGRHTFFLSLIIIGLAIGSFFVYFLSLAAVIIGLLGREAILLVHRMRENKAPFFSSTMRGIRILGIIPGSPADQMGLVPGELIERVNAIPVSTELQFYEALQNSGAFTKIEVRDEWGEIRHVQRAMYEGEHYELGLVFVEPPAREASIGLF</sequence>
<dbReference type="AlphaFoldDB" id="A0A059NV09"/>
<name>A0A059NV09_9BACI</name>
<dbReference type="Pfam" id="PF17820">
    <property type="entry name" value="PDZ_6"/>
    <property type="match status" value="1"/>
</dbReference>
<evidence type="ECO:0000256" key="1">
    <source>
        <dbReference type="SAM" id="Phobius"/>
    </source>
</evidence>
<dbReference type="InterPro" id="IPR036034">
    <property type="entry name" value="PDZ_sf"/>
</dbReference>
<feature type="transmembrane region" description="Helical" evidence="1">
    <location>
        <begin position="103"/>
        <end position="122"/>
    </location>
</feature>
<organism evidence="3 4">
    <name type="scientific">Halobacillus karajensis</name>
    <dbReference type="NCBI Taxonomy" id="195088"/>
    <lineage>
        <taxon>Bacteria</taxon>
        <taxon>Bacillati</taxon>
        <taxon>Bacillota</taxon>
        <taxon>Bacilli</taxon>
        <taxon>Bacillales</taxon>
        <taxon>Bacillaceae</taxon>
        <taxon>Halobacillus</taxon>
    </lineage>
</organism>
<keyword evidence="3" id="KW-0131">Cell cycle</keyword>
<proteinExistence type="predicted"/>
<feature type="transmembrane region" description="Helical" evidence="1">
    <location>
        <begin position="79"/>
        <end position="96"/>
    </location>
</feature>
<evidence type="ECO:0000259" key="2">
    <source>
        <dbReference type="Pfam" id="PF17820"/>
    </source>
</evidence>
<dbReference type="Proteomes" id="UP000028868">
    <property type="component" value="Unassembled WGS sequence"/>
</dbReference>
<feature type="transmembrane region" description="Helical" evidence="1">
    <location>
        <begin position="184"/>
        <end position="201"/>
    </location>
</feature>
<reference evidence="4" key="1">
    <citation type="submission" date="2014-03" db="EMBL/GenBank/DDBJ databases">
        <authorList>
            <person name="Urmite Genomes U."/>
        </authorList>
    </citation>
    <scope>NUCLEOTIDE SEQUENCE [LARGE SCALE GENOMIC DNA]</scope>
    <source>
        <strain evidence="4">HD-03</strain>
    </source>
</reference>
<keyword evidence="1" id="KW-0812">Transmembrane</keyword>
<dbReference type="OrthoDB" id="198399at2"/>
<keyword evidence="3" id="KW-0132">Cell division</keyword>
<comment type="caution">
    <text evidence="3">The sequence shown here is derived from an EMBL/GenBank/DDBJ whole genome shotgun (WGS) entry which is preliminary data.</text>
</comment>
<keyword evidence="4" id="KW-1185">Reference proteome</keyword>
<keyword evidence="1" id="KW-1133">Transmembrane helix</keyword>
<keyword evidence="1" id="KW-0472">Membrane</keyword>
<protein>
    <submittedName>
        <fullName evidence="3">Cell division topological determinant MinJ</fullName>
    </submittedName>
</protein>
<evidence type="ECO:0000313" key="4">
    <source>
        <dbReference type="Proteomes" id="UP000028868"/>
    </source>
</evidence>
<feature type="transmembrane region" description="Helical" evidence="1">
    <location>
        <begin position="250"/>
        <end position="279"/>
    </location>
</feature>
<dbReference type="EMBL" id="CCDI010000001">
    <property type="protein sequence ID" value="CDQ22699.1"/>
    <property type="molecule type" value="Genomic_DNA"/>
</dbReference>
<dbReference type="RefSeq" id="WP_035506108.1">
    <property type="nucleotide sequence ID" value="NZ_CCDH010000001.1"/>
</dbReference>